<dbReference type="ESTHER" id="musdo-1vite">
    <property type="family name" value="Yolk-Protein_dipter"/>
</dbReference>
<dbReference type="SUPFAM" id="SSF53474">
    <property type="entry name" value="alpha/beta-Hydrolases"/>
    <property type="match status" value="1"/>
</dbReference>
<evidence type="ECO:0000256" key="7">
    <source>
        <dbReference type="SAM" id="SignalP"/>
    </source>
</evidence>
<name>Q25453_MUSDO</name>
<comment type="subcellular location">
    <subcellularLocation>
        <location evidence="1">Secreted</location>
    </subcellularLocation>
</comment>
<evidence type="ECO:0000256" key="3">
    <source>
        <dbReference type="ARBA" id="ARBA00022525"/>
    </source>
</evidence>
<feature type="compositionally biased region" description="Polar residues" evidence="6">
    <location>
        <begin position="398"/>
        <end position="409"/>
    </location>
</feature>
<reference evidence="9" key="1">
    <citation type="journal article" date="1997" name="Insect Mol. Biol.">
        <title>Cloning and characterization of three Musca domestica yolk protein genes.</title>
        <authorList>
            <person name="White N.M."/>
            <person name="Bownes M."/>
        </authorList>
    </citation>
    <scope>NUCLEOTIDE SEQUENCE</scope>
</reference>
<evidence type="ECO:0000256" key="6">
    <source>
        <dbReference type="SAM" id="MobiDB-lite"/>
    </source>
</evidence>
<sequence length="409" mass="44972">MNPLGVVCFVAFVAVGALVSQSEDYSPKPAYWVKPTELGDTPSVNELTCEELENMPLEKGDTLMCKLYHLSQIDYSVSPNFCPSPTNVPVHSFNNKGEKETSNLNKHSTLPEEKPKFDEQEVTVFITGLPQSLEDVKTPNTKLIQSYIQRYTKKPEAPQGEDQSKWENEKPVGGHLVVIDLGHAITNVERYATLNVKETGKMIGKTLAELEKESNVDLEDLHVIGQGIGANVAGAAGKAFKDVTTHKLGRITVLDPARQVGKDPKVLTGLSRCSVKFVDVIHTSALGMGTTRRVGDVDFFSNGTCQGVPGSRNAIDAQARATRLFGETVRPGNSRNFPAVEASSLIQYRNNDGYGKRTYMGIATHRDISGDYMLEVNAESPYGKRTPARKQKSYHGFHQTSYAKSNENY</sequence>
<dbReference type="GO" id="GO:0005615">
    <property type="term" value="C:extracellular space"/>
    <property type="evidence" value="ECO:0007669"/>
    <property type="project" value="TreeGrafter"/>
</dbReference>
<protein>
    <submittedName>
        <fullName evidence="9">Yolk protein 1</fullName>
    </submittedName>
</protein>
<dbReference type="VEuPathDB" id="VectorBase:MDOA005703"/>
<evidence type="ECO:0000256" key="4">
    <source>
        <dbReference type="ARBA" id="ARBA00022729"/>
    </source>
</evidence>
<comment type="similarity">
    <text evidence="2 5">Belongs to the AB hydrolase superfamily. Lipase family.</text>
</comment>
<feature type="chain" id="PRO_5004202889" evidence="7">
    <location>
        <begin position="23"/>
        <end position="409"/>
    </location>
</feature>
<proteinExistence type="evidence at transcript level"/>
<evidence type="ECO:0000256" key="2">
    <source>
        <dbReference type="ARBA" id="ARBA00010701"/>
    </source>
</evidence>
<accession>Q25453</accession>
<dbReference type="GO" id="GO:0017171">
    <property type="term" value="F:serine hydrolase activity"/>
    <property type="evidence" value="ECO:0007669"/>
    <property type="project" value="TreeGrafter"/>
</dbReference>
<dbReference type="SMR" id="Q25453"/>
<feature type="domain" description="Lipase" evidence="8">
    <location>
        <begin position="121"/>
        <end position="382"/>
    </location>
</feature>
<evidence type="ECO:0000313" key="9">
    <source>
        <dbReference type="EMBL" id="CAA65730.1"/>
    </source>
</evidence>
<gene>
    <name evidence="9" type="primary">yp1</name>
</gene>
<keyword evidence="3" id="KW-0964">Secreted</keyword>
<dbReference type="InterPro" id="IPR029058">
    <property type="entry name" value="AB_hydrolase_fold"/>
</dbReference>
<feature type="region of interest" description="Disordered" evidence="6">
    <location>
        <begin position="383"/>
        <end position="409"/>
    </location>
</feature>
<organism evidence="9">
    <name type="scientific">Musca domestica</name>
    <name type="common">House fly</name>
    <dbReference type="NCBI Taxonomy" id="7370"/>
    <lineage>
        <taxon>Eukaryota</taxon>
        <taxon>Metazoa</taxon>
        <taxon>Ecdysozoa</taxon>
        <taxon>Arthropoda</taxon>
        <taxon>Hexapoda</taxon>
        <taxon>Insecta</taxon>
        <taxon>Pterygota</taxon>
        <taxon>Neoptera</taxon>
        <taxon>Endopterygota</taxon>
        <taxon>Diptera</taxon>
        <taxon>Brachycera</taxon>
        <taxon>Muscomorpha</taxon>
        <taxon>Muscoidea</taxon>
        <taxon>Muscidae</taxon>
        <taxon>Musca</taxon>
    </lineage>
</organism>
<dbReference type="Pfam" id="PF00151">
    <property type="entry name" value="Lipase"/>
    <property type="match status" value="1"/>
</dbReference>
<dbReference type="PANTHER" id="PTHR11610">
    <property type="entry name" value="LIPASE"/>
    <property type="match status" value="1"/>
</dbReference>
<evidence type="ECO:0000256" key="1">
    <source>
        <dbReference type="ARBA" id="ARBA00004613"/>
    </source>
</evidence>
<keyword evidence="4 7" id="KW-0732">Signal</keyword>
<dbReference type="GO" id="GO:0016298">
    <property type="term" value="F:lipase activity"/>
    <property type="evidence" value="ECO:0007669"/>
    <property type="project" value="InterPro"/>
</dbReference>
<dbReference type="InterPro" id="IPR000734">
    <property type="entry name" value="TAG_lipase"/>
</dbReference>
<dbReference type="EMBL" id="X97008">
    <property type="protein sequence ID" value="CAA65730.1"/>
    <property type="molecule type" value="mRNA"/>
</dbReference>
<dbReference type="PANTHER" id="PTHR11610:SF149">
    <property type="entry name" value="FI01450P-RELATED"/>
    <property type="match status" value="1"/>
</dbReference>
<dbReference type="InterPro" id="IPR013818">
    <property type="entry name" value="Lipase"/>
</dbReference>
<evidence type="ECO:0000259" key="8">
    <source>
        <dbReference type="Pfam" id="PF00151"/>
    </source>
</evidence>
<dbReference type="AlphaFoldDB" id="Q25453"/>
<feature type="compositionally biased region" description="Basic residues" evidence="6">
    <location>
        <begin position="386"/>
        <end position="395"/>
    </location>
</feature>
<dbReference type="VEuPathDB" id="VectorBase:MDOMA2_015848"/>
<dbReference type="GO" id="GO:0016042">
    <property type="term" value="P:lipid catabolic process"/>
    <property type="evidence" value="ECO:0007669"/>
    <property type="project" value="TreeGrafter"/>
</dbReference>
<evidence type="ECO:0000256" key="5">
    <source>
        <dbReference type="RuleBase" id="RU004262"/>
    </source>
</evidence>
<dbReference type="Gene3D" id="3.40.50.1820">
    <property type="entry name" value="alpha/beta hydrolase"/>
    <property type="match status" value="1"/>
</dbReference>
<feature type="signal peptide" evidence="7">
    <location>
        <begin position="1"/>
        <end position="22"/>
    </location>
</feature>